<evidence type="ECO:0000313" key="2">
    <source>
        <dbReference type="EnsemblMetazoa" id="ASTEI01765-PA"/>
    </source>
</evidence>
<dbReference type="EnsemblMetazoa" id="ASTEI01765-RA">
    <property type="protein sequence ID" value="ASTEI01765-PA"/>
    <property type="gene ID" value="ASTEI01765"/>
</dbReference>
<proteinExistence type="predicted"/>
<dbReference type="OMA" id="YSLEESW"/>
<feature type="region of interest" description="Disordered" evidence="1">
    <location>
        <begin position="80"/>
        <end position="141"/>
    </location>
</feature>
<reference evidence="2" key="2">
    <citation type="submission" date="2020-05" db="UniProtKB">
        <authorList>
            <consortium name="EnsemblMetazoa"/>
        </authorList>
    </citation>
    <scope>IDENTIFICATION</scope>
    <source>
        <strain evidence="2">Indian</strain>
    </source>
</reference>
<dbReference type="STRING" id="30069.A0A182XZX9"/>
<evidence type="ECO:0000256" key="1">
    <source>
        <dbReference type="SAM" id="MobiDB-lite"/>
    </source>
</evidence>
<dbReference type="AlphaFoldDB" id="A0A182XZX9"/>
<dbReference type="SUPFAM" id="SSF48371">
    <property type="entry name" value="ARM repeat"/>
    <property type="match status" value="1"/>
</dbReference>
<feature type="compositionally biased region" description="Acidic residues" evidence="1">
    <location>
        <begin position="84"/>
        <end position="133"/>
    </location>
</feature>
<reference evidence="3" key="1">
    <citation type="journal article" date="2014" name="Genome Biol.">
        <title>Genome analysis of a major urban malaria vector mosquito, Anopheles stephensi.</title>
        <authorList>
            <person name="Jiang X."/>
            <person name="Peery A."/>
            <person name="Hall A.B."/>
            <person name="Sharma A."/>
            <person name="Chen X.G."/>
            <person name="Waterhouse R.M."/>
            <person name="Komissarov A."/>
            <person name="Riehle M.M."/>
            <person name="Shouche Y."/>
            <person name="Sharakhova M.V."/>
            <person name="Lawson D."/>
            <person name="Pakpour N."/>
            <person name="Arensburger P."/>
            <person name="Davidson V.L."/>
            <person name="Eiglmeier K."/>
            <person name="Emrich S."/>
            <person name="George P."/>
            <person name="Kennedy R.C."/>
            <person name="Mane S.P."/>
            <person name="Maslen G."/>
            <person name="Oringanje C."/>
            <person name="Qi Y."/>
            <person name="Settlage R."/>
            <person name="Tojo M."/>
            <person name="Tubio J.M."/>
            <person name="Unger M.F."/>
            <person name="Wang B."/>
            <person name="Vernick K.D."/>
            <person name="Ribeiro J.M."/>
            <person name="James A.A."/>
            <person name="Michel K."/>
            <person name="Riehle M.A."/>
            <person name="Luckhart S."/>
            <person name="Sharakhov I.V."/>
            <person name="Tu Z."/>
        </authorList>
    </citation>
    <scope>NUCLEOTIDE SEQUENCE [LARGE SCALE GENOMIC DNA]</scope>
    <source>
        <strain evidence="3">Indian</strain>
    </source>
</reference>
<accession>A0A182XZX9</accession>
<dbReference type="Proteomes" id="UP000076408">
    <property type="component" value="Unassembled WGS sequence"/>
</dbReference>
<evidence type="ECO:0000313" key="3">
    <source>
        <dbReference type="Proteomes" id="UP000076408"/>
    </source>
</evidence>
<dbReference type="InterPro" id="IPR016024">
    <property type="entry name" value="ARM-type_fold"/>
</dbReference>
<organism evidence="2 3">
    <name type="scientific">Anopheles stephensi</name>
    <name type="common">Indo-Pakistan malaria mosquito</name>
    <dbReference type="NCBI Taxonomy" id="30069"/>
    <lineage>
        <taxon>Eukaryota</taxon>
        <taxon>Metazoa</taxon>
        <taxon>Ecdysozoa</taxon>
        <taxon>Arthropoda</taxon>
        <taxon>Hexapoda</taxon>
        <taxon>Insecta</taxon>
        <taxon>Pterygota</taxon>
        <taxon>Neoptera</taxon>
        <taxon>Endopterygota</taxon>
        <taxon>Diptera</taxon>
        <taxon>Nematocera</taxon>
        <taxon>Culicoidea</taxon>
        <taxon>Culicidae</taxon>
        <taxon>Anophelinae</taxon>
        <taxon>Anopheles</taxon>
    </lineage>
</organism>
<dbReference type="VEuPathDB" id="VectorBase:ASTEI01765"/>
<name>A0A182XZX9_ANOST</name>
<keyword evidence="3" id="KW-1185">Reference proteome</keyword>
<protein>
    <submittedName>
        <fullName evidence="2">Uncharacterized protein</fullName>
    </submittedName>
</protein>
<sequence>MLINSAFGRTFLFLSKLAWRNRVALPALIMVGCMVLNYRGEIEINIHTERIALHDLPNHRHQQHHQQGGGGAFAGIAIDHLEDYSDEDEEEDDDDEDYYESDDDEDDEFFSYDEDDVDDETYDDGDDDEDDADGPLGDRMLNGTIRLNWYTTLNIHNARR</sequence>